<name>A0A1F7YKQ0_9BACT</name>
<dbReference type="Proteomes" id="UP000179221">
    <property type="component" value="Unassembled WGS sequence"/>
</dbReference>
<feature type="transmembrane region" description="Helical" evidence="1">
    <location>
        <begin position="58"/>
        <end position="79"/>
    </location>
</feature>
<keyword evidence="1" id="KW-1133">Transmembrane helix</keyword>
<dbReference type="AlphaFoldDB" id="A0A1F7YKQ0"/>
<sequence>MSGKTLVKNWVKKYKNNKLLLLGIIFTLPSIYFWISAVLSYTWVNIIGKYILSLPPKYQFLTFLGLPLLGLITSLISYFKSALKPARYLIIVNFVFLILIIFASFRLTG</sequence>
<evidence type="ECO:0000256" key="1">
    <source>
        <dbReference type="SAM" id="Phobius"/>
    </source>
</evidence>
<reference evidence="2 3" key="1">
    <citation type="journal article" date="2016" name="Nat. Commun.">
        <title>Thousands of microbial genomes shed light on interconnected biogeochemical processes in an aquifer system.</title>
        <authorList>
            <person name="Anantharaman K."/>
            <person name="Brown C.T."/>
            <person name="Hug L.A."/>
            <person name="Sharon I."/>
            <person name="Castelle C.J."/>
            <person name="Probst A.J."/>
            <person name="Thomas B.C."/>
            <person name="Singh A."/>
            <person name="Wilkins M.J."/>
            <person name="Karaoz U."/>
            <person name="Brodie E.L."/>
            <person name="Williams K.H."/>
            <person name="Hubbard S.S."/>
            <person name="Banfield J.F."/>
        </authorList>
    </citation>
    <scope>NUCLEOTIDE SEQUENCE [LARGE SCALE GENOMIC DNA]</scope>
</reference>
<accession>A0A1F7YKQ0</accession>
<keyword evidence="1" id="KW-0812">Transmembrane</keyword>
<evidence type="ECO:0000313" key="3">
    <source>
        <dbReference type="Proteomes" id="UP000179221"/>
    </source>
</evidence>
<proteinExistence type="predicted"/>
<keyword evidence="1" id="KW-0472">Membrane</keyword>
<protein>
    <submittedName>
        <fullName evidence="2">Uncharacterized protein</fullName>
    </submittedName>
</protein>
<feature type="transmembrane region" description="Helical" evidence="1">
    <location>
        <begin position="86"/>
        <end position="105"/>
    </location>
</feature>
<dbReference type="EMBL" id="MGGL01000002">
    <property type="protein sequence ID" value="OGM27857.1"/>
    <property type="molecule type" value="Genomic_DNA"/>
</dbReference>
<feature type="transmembrane region" description="Helical" evidence="1">
    <location>
        <begin position="20"/>
        <end position="46"/>
    </location>
</feature>
<organism evidence="2 3">
    <name type="scientific">Candidatus Woesebacteria bacterium RIFCSPHIGHO2_01_FULL_40_22</name>
    <dbReference type="NCBI Taxonomy" id="1802499"/>
    <lineage>
        <taxon>Bacteria</taxon>
        <taxon>Candidatus Woeseibacteriota</taxon>
    </lineage>
</organism>
<comment type="caution">
    <text evidence="2">The sequence shown here is derived from an EMBL/GenBank/DDBJ whole genome shotgun (WGS) entry which is preliminary data.</text>
</comment>
<gene>
    <name evidence="2" type="ORF">A2628_05565</name>
</gene>
<evidence type="ECO:0000313" key="2">
    <source>
        <dbReference type="EMBL" id="OGM27857.1"/>
    </source>
</evidence>